<comment type="caution">
    <text evidence="1">The sequence shown here is derived from an EMBL/GenBank/DDBJ whole genome shotgun (WGS) entry which is preliminary data.</text>
</comment>
<name>A0ACC2LYL8_PERAE</name>
<dbReference type="Proteomes" id="UP001234297">
    <property type="component" value="Chromosome 3"/>
</dbReference>
<protein>
    <submittedName>
        <fullName evidence="1">Uncharacterized protein</fullName>
    </submittedName>
</protein>
<evidence type="ECO:0000313" key="1">
    <source>
        <dbReference type="EMBL" id="KAJ8638490.1"/>
    </source>
</evidence>
<dbReference type="EMBL" id="CM056811">
    <property type="protein sequence ID" value="KAJ8638490.1"/>
    <property type="molecule type" value="Genomic_DNA"/>
</dbReference>
<keyword evidence="2" id="KW-1185">Reference proteome</keyword>
<accession>A0ACC2LYL8</accession>
<gene>
    <name evidence="1" type="ORF">MRB53_012757</name>
</gene>
<organism evidence="1 2">
    <name type="scientific">Persea americana</name>
    <name type="common">Avocado</name>
    <dbReference type="NCBI Taxonomy" id="3435"/>
    <lineage>
        <taxon>Eukaryota</taxon>
        <taxon>Viridiplantae</taxon>
        <taxon>Streptophyta</taxon>
        <taxon>Embryophyta</taxon>
        <taxon>Tracheophyta</taxon>
        <taxon>Spermatophyta</taxon>
        <taxon>Magnoliopsida</taxon>
        <taxon>Magnoliidae</taxon>
        <taxon>Laurales</taxon>
        <taxon>Lauraceae</taxon>
        <taxon>Persea</taxon>
    </lineage>
</organism>
<evidence type="ECO:0000313" key="2">
    <source>
        <dbReference type="Proteomes" id="UP001234297"/>
    </source>
</evidence>
<reference evidence="1 2" key="1">
    <citation type="journal article" date="2022" name="Hortic Res">
        <title>A haplotype resolved chromosomal level avocado genome allows analysis of novel avocado genes.</title>
        <authorList>
            <person name="Nath O."/>
            <person name="Fletcher S.J."/>
            <person name="Hayward A."/>
            <person name="Shaw L.M."/>
            <person name="Masouleh A.K."/>
            <person name="Furtado A."/>
            <person name="Henry R.J."/>
            <person name="Mitter N."/>
        </authorList>
    </citation>
    <scope>NUCLEOTIDE SEQUENCE [LARGE SCALE GENOMIC DNA]</scope>
    <source>
        <strain evidence="2">cv. Hass</strain>
    </source>
</reference>
<proteinExistence type="predicted"/>
<sequence length="213" mass="24151">MLEESLPSIWASLHSWLTPTVLFILLNVVIGTIAFSSSTHKRPNDKTNNKTPLPRTSSVLERIRSFNLHRQNTPDLPPLTTTLDPQPQTVETIGPEDPTAEYVPDPQPEEAAVDTHFSRSRSDTHPTAGELPEKLARKIKKSASAKSAFGHFEEEEIVEAVQRPATMRERKVVGEDEEVDAKADDFINKFKQQLKLQRLDSITRYKEMINREK</sequence>